<name>A0A558JEW9_9GAMM</name>
<gene>
    <name evidence="2" type="ORF">FQP89_03350</name>
</gene>
<organism evidence="2 3">
    <name type="scientific">Vreelandella titanicae</name>
    <dbReference type="NCBI Taxonomy" id="664683"/>
    <lineage>
        <taxon>Bacteria</taxon>
        <taxon>Pseudomonadati</taxon>
        <taxon>Pseudomonadota</taxon>
        <taxon>Gammaproteobacteria</taxon>
        <taxon>Oceanospirillales</taxon>
        <taxon>Halomonadaceae</taxon>
        <taxon>Vreelandella</taxon>
    </lineage>
</organism>
<dbReference type="EMBL" id="VNFE01000001">
    <property type="protein sequence ID" value="TVU92178.1"/>
    <property type="molecule type" value="Genomic_DNA"/>
</dbReference>
<feature type="transmembrane region" description="Helical" evidence="1">
    <location>
        <begin position="27"/>
        <end position="49"/>
    </location>
</feature>
<dbReference type="Proteomes" id="UP000317288">
    <property type="component" value="Unassembled WGS sequence"/>
</dbReference>
<evidence type="ECO:0000313" key="3">
    <source>
        <dbReference type="Proteomes" id="UP000317288"/>
    </source>
</evidence>
<evidence type="ECO:0000313" key="2">
    <source>
        <dbReference type="EMBL" id="TVU92178.1"/>
    </source>
</evidence>
<protein>
    <submittedName>
        <fullName evidence="2">Uncharacterized protein</fullName>
    </submittedName>
</protein>
<reference evidence="2 3" key="1">
    <citation type="submission" date="2019-07" db="EMBL/GenBank/DDBJ databases">
        <title>Diversity of Bacteria from Kongsfjorden, Arctic.</title>
        <authorList>
            <person name="Yu Y."/>
        </authorList>
    </citation>
    <scope>NUCLEOTIDE SEQUENCE [LARGE SCALE GENOMIC DNA]</scope>
    <source>
        <strain evidence="2 3">SM1922</strain>
    </source>
</reference>
<dbReference type="RefSeq" id="WP_144809914.1">
    <property type="nucleotide sequence ID" value="NZ_VNFE01000001.1"/>
</dbReference>
<keyword evidence="1" id="KW-1133">Transmembrane helix</keyword>
<keyword evidence="1" id="KW-0812">Transmembrane</keyword>
<dbReference type="AlphaFoldDB" id="A0A558JEW9"/>
<comment type="caution">
    <text evidence="2">The sequence shown here is derived from an EMBL/GenBank/DDBJ whole genome shotgun (WGS) entry which is preliminary data.</text>
</comment>
<accession>A0A558JEW9</accession>
<sequence length="114" mass="12644">MCISLLSTKKIASDSWMPLDNKSLIDWQWFSFRLCLFLTTLLTIFLVLFGIETIEIIIAIFSIGVSSTSQLLRLSSARTTMCNLLHPEESEVLDTLDAIGMAGVGTLVVLYLLA</sequence>
<evidence type="ECO:0000256" key="1">
    <source>
        <dbReference type="SAM" id="Phobius"/>
    </source>
</evidence>
<proteinExistence type="predicted"/>
<keyword evidence="1" id="KW-0472">Membrane</keyword>